<dbReference type="Gene3D" id="3.10.100.10">
    <property type="entry name" value="Mannose-Binding Protein A, subunit A"/>
    <property type="match status" value="4"/>
</dbReference>
<name>A0A6M4MJC7_9ADEN</name>
<dbReference type="KEGG" id="vg:80536771"/>
<feature type="transmembrane region" description="Helical" evidence="2">
    <location>
        <begin position="54"/>
        <end position="77"/>
    </location>
</feature>
<keyword evidence="5" id="KW-1185">Reference proteome</keyword>
<dbReference type="GeneID" id="80536771"/>
<dbReference type="EMBL" id="MT050041">
    <property type="protein sequence ID" value="QJR83112.1"/>
    <property type="molecule type" value="Genomic_DNA"/>
</dbReference>
<dbReference type="InterPro" id="IPR001304">
    <property type="entry name" value="C-type_lectin-like"/>
</dbReference>
<proteinExistence type="predicted"/>
<dbReference type="PANTHER" id="PTHR45710">
    <property type="entry name" value="C-TYPE LECTIN DOMAIN-CONTAINING PROTEIN 180"/>
    <property type="match status" value="1"/>
</dbReference>
<reference evidence="4" key="1">
    <citation type="journal article" date="2020" name="Infect. Genet. Evol.">
        <title>The complete genome sequence of bearded dragon adenovirus 1 harbors three genes encoding proteins of the C-type lectin-like domain superfamily.</title>
        <authorList>
            <person name="Penzes J.J."/>
            <person name="Szirovicza L."/>
            <person name="Harrach B."/>
        </authorList>
    </citation>
    <scope>NUCLEOTIDE SEQUENCE</scope>
    <source>
        <strain evidence="4">BD5H2</strain>
    </source>
</reference>
<dbReference type="InterPro" id="IPR050828">
    <property type="entry name" value="C-type_lectin/matrix_domain"/>
</dbReference>
<dbReference type="SUPFAM" id="SSF56436">
    <property type="entry name" value="C-type lectin-like"/>
    <property type="match status" value="4"/>
</dbReference>
<keyword evidence="2" id="KW-0812">Transmembrane</keyword>
<dbReference type="PROSITE" id="PS50041">
    <property type="entry name" value="C_TYPE_LECTIN_2"/>
    <property type="match status" value="1"/>
</dbReference>
<organism evidence="4 5">
    <name type="scientific">Bearded dragon adenovirus 1</name>
    <dbReference type="NCBI Taxonomy" id="2729647"/>
    <lineage>
        <taxon>Viruses</taxon>
        <taxon>Varidnaviria</taxon>
        <taxon>Bamfordvirae</taxon>
        <taxon>Preplasmiviricota</taxon>
        <taxon>Polisuviricotina</taxon>
        <taxon>Pharingeaviricetes</taxon>
        <taxon>Rowavirales</taxon>
        <taxon>Adenoviridae</taxon>
        <taxon>Barthadenovirus</taxon>
        <taxon>Barthadenovirus draconis</taxon>
        <taxon>Lizard atadenovirus B</taxon>
    </lineage>
</organism>
<evidence type="ECO:0000256" key="1">
    <source>
        <dbReference type="SAM" id="MobiDB-lite"/>
    </source>
</evidence>
<sequence length="808" mass="89688">MGYGSTMGDDYSDNEGYMPMKSFPAGTVWQEMGAYTLPAMPREPKRSRCRCCSWQFFCFCLLSLSAVLAAVALALYMKEPHCRCYDGPALPPTIDQPSVQYLRAGGGRQRSDYFCHEYDDVGGQCAFYSGGRQRHTWFDTMRVCYGDDGVVLRLDTRDTSDWLPLVPVPPTAAPSPTCPPGWYMVKGTCYFASKLDQRTWKGAKDFCLRSGGRLAEFRGRGAADTGHMVDQRGNMEASWVGGRVSKAVPVWDSDRTPIDPKLVLVLQKGARYGLWQNRGLYFLKDYMVRERGGKAPFYCMKAPGGAVPPTIAPESPTAVATTQLSTVSSPRTPENHPLCEKGWVYFSGNCFFYHSSYGGGKEATKYCHKLGAEVATLSTTDEKDFFEKFSPVLWVLYGSFGFGQNSVQLGIMTDTEIKTQAGLRAPWLCQKAAAVYDITTIPTSSPSLPADSSTSLSTSFLFSTPQSTEDPSLSLSTPVSTDSTSLNTPSATPRPDPFYIPFGMAFSSSCPGGWWFFPVNKRCYFFSGEAVHTWAEAARWCKNQGGHLAGMWQLKDGVPMAMVASDVNSDFWIGLRKHGKKAVNYDGSPVPPNVTIIGDGGTKEKGAYGAFFMDCFFFQRSEFLKRPWLCSAPSHANASRLYPSPPPLPTDVPVPPRMRPKCPPRFYRYMGFCWYFSSTFEHKAPWLRAKSWCANHGSSMGIFTTRRQIQYASFRMAMDSYGGYVGLVYNNSAVTWIDGRPVDTTFVDVIYPGPATNVTQPMYGFLNSTCISYLSDGRWKGCEGKPIGKVILTPGRDSLYFLCMHKHK</sequence>
<feature type="domain" description="C-type lectin" evidence="3">
    <location>
        <begin position="669"/>
        <end position="780"/>
    </location>
</feature>
<dbReference type="InterPro" id="IPR016186">
    <property type="entry name" value="C-type_lectin-like/link_sf"/>
</dbReference>
<feature type="compositionally biased region" description="Polar residues" evidence="1">
    <location>
        <begin position="469"/>
        <end position="491"/>
    </location>
</feature>
<keyword evidence="2" id="KW-1133">Transmembrane helix</keyword>
<dbReference type="PANTHER" id="PTHR45710:SF26">
    <property type="entry name" value="RH26557P"/>
    <property type="match status" value="1"/>
</dbReference>
<dbReference type="Pfam" id="PF00059">
    <property type="entry name" value="Lectin_C"/>
    <property type="match status" value="1"/>
</dbReference>
<evidence type="ECO:0000259" key="3">
    <source>
        <dbReference type="PROSITE" id="PS50041"/>
    </source>
</evidence>
<dbReference type="RefSeq" id="YP_010798544.1">
    <property type="nucleotide sequence ID" value="NC_076486.1"/>
</dbReference>
<dbReference type="InterPro" id="IPR016187">
    <property type="entry name" value="CTDL_fold"/>
</dbReference>
<keyword evidence="2" id="KW-0472">Membrane</keyword>
<dbReference type="Proteomes" id="UP000676569">
    <property type="component" value="Segment"/>
</dbReference>
<protein>
    <submittedName>
        <fullName evidence="4">ORF4</fullName>
    </submittedName>
</protein>
<evidence type="ECO:0000313" key="4">
    <source>
        <dbReference type="EMBL" id="QJR83112.1"/>
    </source>
</evidence>
<accession>A0A6M4MJC7</accession>
<feature type="region of interest" description="Disordered" evidence="1">
    <location>
        <begin position="461"/>
        <end position="492"/>
    </location>
</feature>
<evidence type="ECO:0000313" key="5">
    <source>
        <dbReference type="Proteomes" id="UP000676569"/>
    </source>
</evidence>
<dbReference type="SMART" id="SM00034">
    <property type="entry name" value="CLECT"/>
    <property type="match status" value="4"/>
</dbReference>
<evidence type="ECO:0000256" key="2">
    <source>
        <dbReference type="SAM" id="Phobius"/>
    </source>
</evidence>